<keyword evidence="4" id="KW-0472">Membrane</keyword>
<dbReference type="PANTHER" id="PTHR45719:SF4">
    <property type="entry name" value="CORE-2_I-BRANCHING BETA-1,6-N-ACETYLGLUCOSAMINYLTRANSFERASE FAMILY PROTEIN"/>
    <property type="match status" value="1"/>
</dbReference>
<evidence type="ECO:0000256" key="5">
    <source>
        <dbReference type="ARBA" id="ARBA00023180"/>
    </source>
</evidence>
<keyword evidence="5" id="KW-0325">Glycoprotein</keyword>
<dbReference type="PANTHER" id="PTHR45719">
    <property type="entry name" value="GLYCOSYLTRANSFERASE"/>
    <property type="match status" value="1"/>
</dbReference>
<evidence type="ECO:0000256" key="3">
    <source>
        <dbReference type="ARBA" id="ARBA00022679"/>
    </source>
</evidence>
<keyword evidence="3" id="KW-0808">Transferase</keyword>
<evidence type="ECO:0000256" key="2">
    <source>
        <dbReference type="ARBA" id="ARBA00022676"/>
    </source>
</evidence>
<sequence length="453" mass="51784">MGIKIFMVCFMLTSILYFLLFIPTRLTKPISTTLRPHMNYSNNIPKTGSQAYPVTFAYLISASKGDSGKLKRLLRALYHPGNYYLIHMDYGAPESEHRGVVEYVENDPVFGQVGNVWVVEKRNLVTYRGPTMLSTTLHAMAMLLRSCKWDWFINLSASDYPLVTQDDLIQAFSKVPRHINFIQHSGNLGWKLNKRGKPIIIDPGLYSLKKSEIWWVSKQRALPTSFKLYTGSAWTILSRSFSEYCIIGYENLPRILLLYYTNFVSSPEGYFQTVICNSKGYKNTTANSDLHYITWDNPPKQHPRSLGLKDYRKMVSSSRPFARKFKKNDPVLDKIDRELLKRHSGQFSFGGWCSQGGRHKACSGLKNENYGVLNIGPASRKLKALLAKTLSSNNFRKQQCSITITKSLLFGAEAMKNDEEIKQCHCCELLQQETATSIYEFEKTNQKAGRVNH</sequence>
<dbReference type="Proteomes" id="UP001372338">
    <property type="component" value="Unassembled WGS sequence"/>
</dbReference>
<dbReference type="AlphaFoldDB" id="A0AAN9F0A7"/>
<evidence type="ECO:0000256" key="4">
    <source>
        <dbReference type="ARBA" id="ARBA00023136"/>
    </source>
</evidence>
<protein>
    <submittedName>
        <fullName evidence="6">Uncharacterized protein</fullName>
    </submittedName>
</protein>
<dbReference type="Pfam" id="PF02485">
    <property type="entry name" value="Branch"/>
    <property type="match status" value="1"/>
</dbReference>
<accession>A0AAN9F0A7</accession>
<comment type="caution">
    <text evidence="6">The sequence shown here is derived from an EMBL/GenBank/DDBJ whole genome shotgun (WGS) entry which is preliminary data.</text>
</comment>
<evidence type="ECO:0000313" key="6">
    <source>
        <dbReference type="EMBL" id="KAK7266997.1"/>
    </source>
</evidence>
<reference evidence="6 7" key="1">
    <citation type="submission" date="2024-01" db="EMBL/GenBank/DDBJ databases">
        <title>The genomes of 5 underutilized Papilionoideae crops provide insights into root nodulation and disease resistanc.</title>
        <authorList>
            <person name="Yuan L."/>
        </authorList>
    </citation>
    <scope>NUCLEOTIDE SEQUENCE [LARGE SCALE GENOMIC DNA]</scope>
    <source>
        <strain evidence="6">ZHUSHIDOU_FW_LH</strain>
        <tissue evidence="6">Leaf</tissue>
    </source>
</reference>
<keyword evidence="7" id="KW-1185">Reference proteome</keyword>
<organism evidence="6 7">
    <name type="scientific">Crotalaria pallida</name>
    <name type="common">Smooth rattlebox</name>
    <name type="synonym">Crotalaria striata</name>
    <dbReference type="NCBI Taxonomy" id="3830"/>
    <lineage>
        <taxon>Eukaryota</taxon>
        <taxon>Viridiplantae</taxon>
        <taxon>Streptophyta</taxon>
        <taxon>Embryophyta</taxon>
        <taxon>Tracheophyta</taxon>
        <taxon>Spermatophyta</taxon>
        <taxon>Magnoliopsida</taxon>
        <taxon>eudicotyledons</taxon>
        <taxon>Gunneridae</taxon>
        <taxon>Pentapetalae</taxon>
        <taxon>rosids</taxon>
        <taxon>fabids</taxon>
        <taxon>Fabales</taxon>
        <taxon>Fabaceae</taxon>
        <taxon>Papilionoideae</taxon>
        <taxon>50 kb inversion clade</taxon>
        <taxon>genistoids sensu lato</taxon>
        <taxon>core genistoids</taxon>
        <taxon>Crotalarieae</taxon>
        <taxon>Crotalaria</taxon>
    </lineage>
</organism>
<evidence type="ECO:0000256" key="1">
    <source>
        <dbReference type="ARBA" id="ARBA00004606"/>
    </source>
</evidence>
<keyword evidence="2" id="KW-0328">Glycosyltransferase</keyword>
<evidence type="ECO:0000313" key="7">
    <source>
        <dbReference type="Proteomes" id="UP001372338"/>
    </source>
</evidence>
<dbReference type="GO" id="GO:0015020">
    <property type="term" value="F:glucuronosyltransferase activity"/>
    <property type="evidence" value="ECO:0007669"/>
    <property type="project" value="InterPro"/>
</dbReference>
<dbReference type="GO" id="GO:0016020">
    <property type="term" value="C:membrane"/>
    <property type="evidence" value="ECO:0007669"/>
    <property type="project" value="UniProtKB-SubCell"/>
</dbReference>
<dbReference type="InterPro" id="IPR044610">
    <property type="entry name" value="GLCAT14A/B/C"/>
</dbReference>
<dbReference type="EMBL" id="JAYWIO010000004">
    <property type="protein sequence ID" value="KAK7266997.1"/>
    <property type="molecule type" value="Genomic_DNA"/>
</dbReference>
<dbReference type="InterPro" id="IPR003406">
    <property type="entry name" value="Glyco_trans_14"/>
</dbReference>
<name>A0AAN9F0A7_CROPI</name>
<gene>
    <name evidence="6" type="ORF">RIF29_19659</name>
</gene>
<proteinExistence type="predicted"/>
<comment type="subcellular location">
    <subcellularLocation>
        <location evidence="1">Membrane</location>
        <topology evidence="1">Single-pass type II membrane protein</topology>
    </subcellularLocation>
</comment>